<evidence type="ECO:0000256" key="10">
    <source>
        <dbReference type="SAM" id="SignalP"/>
    </source>
</evidence>
<evidence type="ECO:0000256" key="4">
    <source>
        <dbReference type="ARBA" id="ARBA00022638"/>
    </source>
</evidence>
<comment type="catalytic activity">
    <reaction evidence="1">
        <text>Hydrolysis of (1-&gt;4)-beta-linkages between N-acetylmuramic acid and N-acetyl-D-glucosamine residues in a peptidoglycan and between N-acetyl-D-glucosamine residues in chitodextrins.</text>
        <dbReference type="EC" id="3.2.1.17"/>
    </reaction>
</comment>
<dbReference type="PANTHER" id="PTHR11195">
    <property type="entry name" value="DESTABILASE-RELATED"/>
    <property type="match status" value="1"/>
</dbReference>
<accession>A0AAN9AGC6</accession>
<protein>
    <recommendedName>
        <fullName evidence="2">lysozyme</fullName>
        <ecNumber evidence="2">3.2.1.17</ecNumber>
    </recommendedName>
</protein>
<keyword evidence="12" id="KW-1185">Reference proteome</keyword>
<dbReference type="GO" id="GO:0003796">
    <property type="term" value="F:lysozyme activity"/>
    <property type="evidence" value="ECO:0007669"/>
    <property type="project" value="UniProtKB-EC"/>
</dbReference>
<dbReference type="Proteomes" id="UP001381693">
    <property type="component" value="Unassembled WGS sequence"/>
</dbReference>
<dbReference type="Pfam" id="PF05497">
    <property type="entry name" value="Destabilase"/>
    <property type="match status" value="1"/>
</dbReference>
<dbReference type="AlphaFoldDB" id="A0AAN9AGC6"/>
<keyword evidence="6" id="KW-0044">Antibiotic</keyword>
<keyword evidence="7 9" id="KW-1015">Disulfide bond</keyword>
<evidence type="ECO:0000256" key="2">
    <source>
        <dbReference type="ARBA" id="ARBA00012732"/>
    </source>
</evidence>
<dbReference type="SUPFAM" id="SSF53955">
    <property type="entry name" value="Lysozyme-like"/>
    <property type="match status" value="1"/>
</dbReference>
<evidence type="ECO:0000256" key="9">
    <source>
        <dbReference type="PIRSR" id="PIRSR608597-3"/>
    </source>
</evidence>
<dbReference type="PANTHER" id="PTHR11195:SF13">
    <property type="entry name" value="INVERTEBRATE-TYPE LYSOZYME 2-RELATED"/>
    <property type="match status" value="1"/>
</dbReference>
<dbReference type="InterPro" id="IPR023346">
    <property type="entry name" value="Lysozyme-like_dom_sf"/>
</dbReference>
<feature type="chain" id="PRO_5042989403" description="lysozyme" evidence="10">
    <location>
        <begin position="19"/>
        <end position="144"/>
    </location>
</feature>
<evidence type="ECO:0000313" key="12">
    <source>
        <dbReference type="Proteomes" id="UP001381693"/>
    </source>
</evidence>
<feature type="signal peptide" evidence="10">
    <location>
        <begin position="1"/>
        <end position="18"/>
    </location>
</feature>
<dbReference type="Gene3D" id="1.10.530.10">
    <property type="match status" value="1"/>
</dbReference>
<feature type="disulfide bond" evidence="9">
    <location>
        <begin position="29"/>
        <end position="36"/>
    </location>
</feature>
<dbReference type="GO" id="GO:0031640">
    <property type="term" value="P:killing of cells of another organism"/>
    <property type="evidence" value="ECO:0007669"/>
    <property type="project" value="UniProtKB-KW"/>
</dbReference>
<feature type="disulfide bond" evidence="9">
    <location>
        <begin position="43"/>
        <end position="52"/>
    </location>
</feature>
<evidence type="ECO:0000313" key="11">
    <source>
        <dbReference type="EMBL" id="KAK7086379.1"/>
    </source>
</evidence>
<evidence type="ECO:0000256" key="3">
    <source>
        <dbReference type="ARBA" id="ARBA00022529"/>
    </source>
</evidence>
<gene>
    <name evidence="11" type="ORF">SK128_012541</name>
</gene>
<evidence type="ECO:0000256" key="6">
    <source>
        <dbReference type="ARBA" id="ARBA00023022"/>
    </source>
</evidence>
<proteinExistence type="predicted"/>
<name>A0AAN9AGC6_HALRR</name>
<dbReference type="GO" id="GO:0042742">
    <property type="term" value="P:defense response to bacterium"/>
    <property type="evidence" value="ECO:0007669"/>
    <property type="project" value="UniProtKB-KW"/>
</dbReference>
<keyword evidence="10" id="KW-0732">Signal</keyword>
<keyword evidence="8" id="KW-0326">Glycosidase</keyword>
<reference evidence="11 12" key="1">
    <citation type="submission" date="2023-11" db="EMBL/GenBank/DDBJ databases">
        <title>Halocaridina rubra genome assembly.</title>
        <authorList>
            <person name="Smith C."/>
        </authorList>
    </citation>
    <scope>NUCLEOTIDE SEQUENCE [LARGE SCALE GENOMIC DNA]</scope>
    <source>
        <strain evidence="11">EP-1</strain>
        <tissue evidence="11">Whole</tissue>
    </source>
</reference>
<sequence>MLKSLAVILAMGVTLTTGILEEDCLFCMCFVSSTGCEMPDPVCANNGGSVVCGPWAITEGYWQDGGYQGGTFTNCVQDWDCNENTVRAYLDRYVTDPTATCETYARTHFGGPFGSGADYTLNYWYQVRNCLDYDLFTPPPVDEK</sequence>
<dbReference type="EC" id="3.2.1.17" evidence="2"/>
<dbReference type="EMBL" id="JAXCGZ010000224">
    <property type="protein sequence ID" value="KAK7086379.1"/>
    <property type="molecule type" value="Genomic_DNA"/>
</dbReference>
<organism evidence="11 12">
    <name type="scientific">Halocaridina rubra</name>
    <name type="common">Hawaiian red shrimp</name>
    <dbReference type="NCBI Taxonomy" id="373956"/>
    <lineage>
        <taxon>Eukaryota</taxon>
        <taxon>Metazoa</taxon>
        <taxon>Ecdysozoa</taxon>
        <taxon>Arthropoda</taxon>
        <taxon>Crustacea</taxon>
        <taxon>Multicrustacea</taxon>
        <taxon>Malacostraca</taxon>
        <taxon>Eumalacostraca</taxon>
        <taxon>Eucarida</taxon>
        <taxon>Decapoda</taxon>
        <taxon>Pleocyemata</taxon>
        <taxon>Caridea</taxon>
        <taxon>Atyoidea</taxon>
        <taxon>Atyidae</taxon>
        <taxon>Halocaridina</taxon>
    </lineage>
</organism>
<keyword evidence="5" id="KW-0378">Hydrolase</keyword>
<dbReference type="InterPro" id="IPR008597">
    <property type="entry name" value="Invert_lysozyme"/>
</dbReference>
<feature type="disulfide bond" evidence="9">
    <location>
        <begin position="24"/>
        <end position="101"/>
    </location>
</feature>
<evidence type="ECO:0000256" key="5">
    <source>
        <dbReference type="ARBA" id="ARBA00022801"/>
    </source>
</evidence>
<evidence type="ECO:0000256" key="7">
    <source>
        <dbReference type="ARBA" id="ARBA00023157"/>
    </source>
</evidence>
<dbReference type="PROSITE" id="PS51909">
    <property type="entry name" value="LYSOZYME_I"/>
    <property type="match status" value="1"/>
</dbReference>
<evidence type="ECO:0000256" key="8">
    <source>
        <dbReference type="ARBA" id="ARBA00023295"/>
    </source>
</evidence>
<evidence type="ECO:0000256" key="1">
    <source>
        <dbReference type="ARBA" id="ARBA00000632"/>
    </source>
</evidence>
<keyword evidence="4" id="KW-0081">Bacteriolytic enzyme</keyword>
<keyword evidence="3" id="KW-0929">Antimicrobial</keyword>
<comment type="caution">
    <text evidence="11">The sequence shown here is derived from an EMBL/GenBank/DDBJ whole genome shotgun (WGS) entry which is preliminary data.</text>
</comment>
<feature type="disulfide bond" evidence="9">
    <location>
        <begin position="75"/>
        <end position="81"/>
    </location>
</feature>